<dbReference type="EMBL" id="CP060695">
    <property type="protein sequence ID" value="QNM85979.1"/>
    <property type="molecule type" value="Genomic_DNA"/>
</dbReference>
<dbReference type="Proteomes" id="UP000515808">
    <property type="component" value="Chromosome"/>
</dbReference>
<dbReference type="KEGG" id="ppec:H9W90_02375"/>
<reference evidence="2 3" key="1">
    <citation type="submission" date="2020-08" db="EMBL/GenBank/DDBJ databases">
        <title>Polaribacter sp. L12M9 isolated from gut of the Korean scallop.</title>
        <authorList>
            <person name="Jeong Y.S."/>
        </authorList>
    </citation>
    <scope>NUCLEOTIDE SEQUENCE [LARGE SCALE GENOMIC DNA]</scope>
    <source>
        <strain evidence="2 3">L12M9</strain>
    </source>
</reference>
<evidence type="ECO:0000313" key="3">
    <source>
        <dbReference type="Proteomes" id="UP000515808"/>
    </source>
</evidence>
<feature type="transmembrane region" description="Helical" evidence="1">
    <location>
        <begin position="118"/>
        <end position="135"/>
    </location>
</feature>
<protein>
    <submittedName>
        <fullName evidence="2">Uncharacterized protein</fullName>
    </submittedName>
</protein>
<keyword evidence="1" id="KW-0472">Membrane</keyword>
<keyword evidence="1" id="KW-0812">Transmembrane</keyword>
<gene>
    <name evidence="2" type="ORF">H9W90_02375</name>
</gene>
<name>A0A7G9LBI0_9FLAO</name>
<evidence type="ECO:0000313" key="2">
    <source>
        <dbReference type="EMBL" id="QNM85979.1"/>
    </source>
</evidence>
<organism evidence="2 3">
    <name type="scientific">Polaribacter pectinis</name>
    <dbReference type="NCBI Taxonomy" id="2738844"/>
    <lineage>
        <taxon>Bacteria</taxon>
        <taxon>Pseudomonadati</taxon>
        <taxon>Bacteroidota</taxon>
        <taxon>Flavobacteriia</taxon>
        <taxon>Flavobacteriales</taxon>
        <taxon>Flavobacteriaceae</taxon>
    </lineage>
</organism>
<dbReference type="RefSeq" id="WP_187482871.1">
    <property type="nucleotide sequence ID" value="NZ_CP060695.1"/>
</dbReference>
<accession>A0A7G9LBI0</accession>
<evidence type="ECO:0000256" key="1">
    <source>
        <dbReference type="SAM" id="Phobius"/>
    </source>
</evidence>
<keyword evidence="1" id="KW-1133">Transmembrane helix</keyword>
<sequence>MKISTKYPNFKEALLFFINDKNYSLVSDDSIKLSFMIPLSSHKLGYDYYELNPTSNGGVIFEVVTTLGLKTIKKTSSPIINNDLSSKEWENIIFTLVMKHFSSEEYLALKNGYTKTNVGCFGVLLFFTLLLTQILK</sequence>
<keyword evidence="3" id="KW-1185">Reference proteome</keyword>
<proteinExistence type="predicted"/>
<dbReference type="AlphaFoldDB" id="A0A7G9LBI0"/>